<dbReference type="Proteomes" id="UP000284767">
    <property type="component" value="Unassembled WGS sequence"/>
</dbReference>
<gene>
    <name evidence="6" type="ORF">IPC1295_30345</name>
</gene>
<dbReference type="InterPro" id="IPR015517">
    <property type="entry name" value="dCMP_deaminase-rel"/>
</dbReference>
<dbReference type="SUPFAM" id="SSF53927">
    <property type="entry name" value="Cytidine deaminase-like"/>
    <property type="match status" value="1"/>
</dbReference>
<evidence type="ECO:0000256" key="4">
    <source>
        <dbReference type="ARBA" id="ARBA00022801"/>
    </source>
</evidence>
<dbReference type="InterPro" id="IPR002125">
    <property type="entry name" value="CMP_dCMP_dom"/>
</dbReference>
<comment type="similarity">
    <text evidence="2">Belongs to the cytidine and deoxycytidylate deaminase family.</text>
</comment>
<comment type="cofactor">
    <cofactor evidence="1">
        <name>Zn(2+)</name>
        <dbReference type="ChEBI" id="CHEBI:29105"/>
    </cofactor>
</comment>
<dbReference type="InterPro" id="IPR016193">
    <property type="entry name" value="Cytidine_deaminase-like"/>
</dbReference>
<dbReference type="Pfam" id="PF00383">
    <property type="entry name" value="dCMP_cyt_deam_1"/>
    <property type="match status" value="1"/>
</dbReference>
<dbReference type="Gene3D" id="3.40.140.10">
    <property type="entry name" value="Cytidine Deaminase, domain 2"/>
    <property type="match status" value="1"/>
</dbReference>
<evidence type="ECO:0000256" key="3">
    <source>
        <dbReference type="ARBA" id="ARBA00022723"/>
    </source>
</evidence>
<accession>A0A7M2ZLK0</accession>
<evidence type="ECO:0000313" key="7">
    <source>
        <dbReference type="Proteomes" id="UP000284767"/>
    </source>
</evidence>
<organism evidence="6 7">
    <name type="scientific">Pseudomonas aeruginosa</name>
    <dbReference type="NCBI Taxonomy" id="287"/>
    <lineage>
        <taxon>Bacteria</taxon>
        <taxon>Pseudomonadati</taxon>
        <taxon>Pseudomonadota</taxon>
        <taxon>Gammaproteobacteria</taxon>
        <taxon>Pseudomonadales</taxon>
        <taxon>Pseudomonadaceae</taxon>
        <taxon>Pseudomonas</taxon>
    </lineage>
</organism>
<dbReference type="GO" id="GO:0004132">
    <property type="term" value="F:dCMP deaminase activity"/>
    <property type="evidence" value="ECO:0007669"/>
    <property type="project" value="TreeGrafter"/>
</dbReference>
<dbReference type="EMBL" id="NSNE01000027">
    <property type="protein sequence ID" value="RPM04723.1"/>
    <property type="molecule type" value="Genomic_DNA"/>
</dbReference>
<reference evidence="6 7" key="1">
    <citation type="submission" date="2017-08" db="EMBL/GenBank/DDBJ databases">
        <authorList>
            <person name="Feschi L."/>
            <person name="Jeukens J."/>
            <person name="Emond-Rheault J.-G."/>
            <person name="Kukavica-Ibrulj I."/>
            <person name="Boyle B."/>
            <person name="Levesque R.C."/>
        </authorList>
    </citation>
    <scope>NUCLEOTIDE SEQUENCE [LARGE SCALE GENOMIC DNA]</scope>
    <source>
        <strain evidence="6 7">PA-W36</strain>
    </source>
</reference>
<dbReference type="Gene3D" id="3.40.50.300">
    <property type="entry name" value="P-loop containing nucleotide triphosphate hydrolases"/>
    <property type="match status" value="1"/>
</dbReference>
<evidence type="ECO:0000256" key="2">
    <source>
        <dbReference type="ARBA" id="ARBA00006576"/>
    </source>
</evidence>
<dbReference type="PANTHER" id="PTHR11086">
    <property type="entry name" value="DEOXYCYTIDYLATE DEAMINASE-RELATED"/>
    <property type="match status" value="1"/>
</dbReference>
<keyword evidence="3" id="KW-0479">Metal-binding</keyword>
<evidence type="ECO:0000256" key="5">
    <source>
        <dbReference type="ARBA" id="ARBA00022833"/>
    </source>
</evidence>
<name>A0A7M2ZLK0_PSEAI</name>
<dbReference type="PROSITE" id="PS00903">
    <property type="entry name" value="CYT_DCMP_DEAMINASES_1"/>
    <property type="match status" value="1"/>
</dbReference>
<protein>
    <submittedName>
        <fullName evidence="6">Cytidine deaminase</fullName>
    </submittedName>
</protein>
<evidence type="ECO:0000313" key="6">
    <source>
        <dbReference type="EMBL" id="RPM04723.1"/>
    </source>
</evidence>
<keyword evidence="5" id="KW-0862">Zinc</keyword>
<dbReference type="InterPro" id="IPR027417">
    <property type="entry name" value="P-loop_NTPase"/>
</dbReference>
<dbReference type="PROSITE" id="PS51747">
    <property type="entry name" value="CYT_DCMP_DEAMINASES_2"/>
    <property type="match status" value="1"/>
</dbReference>
<dbReference type="RefSeq" id="WP_023087829.1">
    <property type="nucleotide sequence ID" value="NZ_CAADOK010000871.1"/>
</dbReference>
<dbReference type="NCBIfam" id="NF041025">
    <property type="entry name" value="antiphage_deaminase"/>
    <property type="match status" value="1"/>
</dbReference>
<dbReference type="InterPro" id="IPR016192">
    <property type="entry name" value="APOBEC/CMP_deaminase_Zn-bd"/>
</dbReference>
<evidence type="ECO:0000256" key="1">
    <source>
        <dbReference type="ARBA" id="ARBA00001947"/>
    </source>
</evidence>
<dbReference type="GO" id="GO:0008270">
    <property type="term" value="F:zinc ion binding"/>
    <property type="evidence" value="ECO:0007669"/>
    <property type="project" value="InterPro"/>
</dbReference>
<dbReference type="AlphaFoldDB" id="A0A7M2ZLK0"/>
<keyword evidence="4" id="KW-0378">Hydrolase</keyword>
<comment type="caution">
    <text evidence="6">The sequence shown here is derived from an EMBL/GenBank/DDBJ whole genome shotgun (WGS) entry which is preliminary data.</text>
</comment>
<dbReference type="InterPro" id="IPR035105">
    <property type="entry name" value="Deoxycytidylate_deaminase_dom"/>
</dbReference>
<reference evidence="6 7" key="2">
    <citation type="submission" date="2019-01" db="EMBL/GenBank/DDBJ databases">
        <title>The Pseudomonas aeruginosa pan-genome provides new insights on its population structure, horizontal gene transfer and pathogenicity.</title>
        <authorList>
            <person name="Freschi L."/>
            <person name="Vincent A.T."/>
            <person name="Jeukens J."/>
            <person name="Emond-Rheault J.-G."/>
            <person name="Kukavica-Ibrulj I."/>
            <person name="Dupont M.-J."/>
            <person name="Charette S.J."/>
            <person name="Boyle B."/>
            <person name="Levesque R.C."/>
        </authorList>
    </citation>
    <scope>NUCLEOTIDE SEQUENCE [LARGE SCALE GENOMIC DNA]</scope>
    <source>
        <strain evidence="6 7">PA-W36</strain>
    </source>
</reference>
<dbReference type="GO" id="GO:0005737">
    <property type="term" value="C:cytoplasm"/>
    <property type="evidence" value="ECO:0007669"/>
    <property type="project" value="TreeGrafter"/>
</dbReference>
<dbReference type="PANTHER" id="PTHR11086:SF18">
    <property type="entry name" value="DEOXYCYTIDYLATE DEAMINASE"/>
    <property type="match status" value="1"/>
</dbReference>
<proteinExistence type="inferred from homology"/>
<sequence length="588" mass="65814">MRFIGAFEDLKLKLSSLEELGEWSQLNGNQYQFRTMSRGILNWYPSTGGFFFQGRTEPMEQLKRLVGEILDADDEGPPSIEEKAEIDAAFDALSVEDDSIQESYLNDSYSDSELVIGLVGSVGTDLRSVSGIIEDRLKAFSYTCRVVKVSSDVIDEMVEVKLPPNGGEYERISTYMTEGNSLRKKYKDRSILALGAAAKINQIREGAALRRNAFIISSLKTPYEVQRLRKIYSQGFFLIGVHADLARRRKYLMDDLRMSEEKASNLIMRDADEDDPDGQHTRDTYHLSDFFVNYDGSGDSLKAQLWRVIDILFGQPYVTPTFDEYAMFMAFSASLRSADLSRQVGAVLTRDEGIISTGANDVPKAGGGLYWPELDPESHKVVDVKDGRDYCRGVDSNAAQKSLIVDDILEKVPAEYRSTLAPILKKSRIKDITEYGRVVHAEMEALLSAARAGVSPKSATLYCTTFPCHNCAKHIIAAGIKRVVYVEPYPKSKAQEFHSDSISLKKDGDGVFFDPFIGVGPRSFFNLFSTNLGSGYPITRKTDDGQKVDWMEADAKLRTQMLPCSYMERERIAGSLLSRYLNGDGDER</sequence>
<dbReference type="CDD" id="cd01286">
    <property type="entry name" value="deoxycytidylate_deaminase"/>
    <property type="match status" value="1"/>
</dbReference>